<dbReference type="Gene3D" id="2.40.30.10">
    <property type="entry name" value="Translation factors"/>
    <property type="match status" value="1"/>
</dbReference>
<keyword evidence="9" id="KW-1185">Reference proteome</keyword>
<feature type="domain" description="Translation elongation factor EFTu/EF1A C-terminal" evidence="5">
    <location>
        <begin position="7"/>
        <end position="101"/>
    </location>
</feature>
<dbReference type="OrthoDB" id="292264at2"/>
<evidence type="ECO:0000313" key="8">
    <source>
        <dbReference type="Proteomes" id="UP000297248"/>
    </source>
</evidence>
<gene>
    <name evidence="7" type="ORF">E2R65_11800</name>
    <name evidence="6" type="ORF">GGR35_002000</name>
</gene>
<organism evidence="7 8">
    <name type="scientific">Mucilaginibacter phyllosphaerae</name>
    <dbReference type="NCBI Taxonomy" id="1812349"/>
    <lineage>
        <taxon>Bacteria</taxon>
        <taxon>Pseudomonadati</taxon>
        <taxon>Bacteroidota</taxon>
        <taxon>Sphingobacteriia</taxon>
        <taxon>Sphingobacteriales</taxon>
        <taxon>Sphingobacteriaceae</taxon>
        <taxon>Mucilaginibacter</taxon>
    </lineage>
</organism>
<keyword evidence="3" id="KW-0648">Protein biosynthesis</keyword>
<evidence type="ECO:0000256" key="4">
    <source>
        <dbReference type="ARBA" id="ARBA00023134"/>
    </source>
</evidence>
<keyword evidence="4" id="KW-0342">GTP-binding</keyword>
<proteinExistence type="predicted"/>
<evidence type="ECO:0000259" key="5">
    <source>
        <dbReference type="Pfam" id="PF03143"/>
    </source>
</evidence>
<evidence type="ECO:0000313" key="7">
    <source>
        <dbReference type="EMBL" id="TEW65816.1"/>
    </source>
</evidence>
<name>A0A4Y8AD06_9SPHI</name>
<dbReference type="InterPro" id="IPR004160">
    <property type="entry name" value="Transl_elong_EFTu/EF1A_C"/>
</dbReference>
<keyword evidence="1" id="KW-0547">Nucleotide-binding</keyword>
<dbReference type="GO" id="GO:0003746">
    <property type="term" value="F:translation elongation factor activity"/>
    <property type="evidence" value="ECO:0007669"/>
    <property type="project" value="UniProtKB-KW"/>
</dbReference>
<evidence type="ECO:0000313" key="9">
    <source>
        <dbReference type="Proteomes" id="UP000583101"/>
    </source>
</evidence>
<evidence type="ECO:0000256" key="3">
    <source>
        <dbReference type="ARBA" id="ARBA00022917"/>
    </source>
</evidence>
<dbReference type="AlphaFoldDB" id="A0A4Y8AD06"/>
<dbReference type="Proteomes" id="UP000297248">
    <property type="component" value="Unassembled WGS sequence"/>
</dbReference>
<sequence>MIQHKIAYNFTATLSLFPTENGGRRKPVSNNYRPSFSFSTLKHFSGEISFPTLKELEPGGTATAFIKLLPSKHIRQNLKRGDAFTILEGDKIVGSGVIQQIDKEENL</sequence>
<dbReference type="InterPro" id="IPR009001">
    <property type="entry name" value="Transl_elong_EF1A/Init_IF2_C"/>
</dbReference>
<keyword evidence="2" id="KW-0251">Elongation factor</keyword>
<dbReference type="SUPFAM" id="SSF50465">
    <property type="entry name" value="EF-Tu/eEF-1alpha/eIF2-gamma C-terminal domain"/>
    <property type="match status" value="1"/>
</dbReference>
<comment type="caution">
    <text evidence="7">The sequence shown here is derived from an EMBL/GenBank/DDBJ whole genome shotgun (WGS) entry which is preliminary data.</text>
</comment>
<dbReference type="Proteomes" id="UP000583101">
    <property type="component" value="Unassembled WGS sequence"/>
</dbReference>
<reference evidence="6 9" key="3">
    <citation type="submission" date="2020-08" db="EMBL/GenBank/DDBJ databases">
        <title>Genomic Encyclopedia of Type Strains, Phase IV (KMG-IV): sequencing the most valuable type-strain genomes for metagenomic binning, comparative biology and taxonomic classification.</title>
        <authorList>
            <person name="Goeker M."/>
        </authorList>
    </citation>
    <scope>NUCLEOTIDE SEQUENCE [LARGE SCALE GENOMIC DNA]</scope>
    <source>
        <strain evidence="6 9">DSM 100995</strain>
    </source>
</reference>
<evidence type="ECO:0000313" key="6">
    <source>
        <dbReference type="EMBL" id="MBB3969397.1"/>
    </source>
</evidence>
<dbReference type="RefSeq" id="WP_134336682.1">
    <property type="nucleotide sequence ID" value="NZ_BMCZ01000002.1"/>
</dbReference>
<dbReference type="EMBL" id="SNQG01000004">
    <property type="protein sequence ID" value="TEW65816.1"/>
    <property type="molecule type" value="Genomic_DNA"/>
</dbReference>
<reference evidence="7 8" key="1">
    <citation type="journal article" date="2016" name="Int. J. Syst. Evol. Microbiol.">
        <title>Proposal of Mucilaginibacter phyllosphaerae sp. nov. isolated from the phyllosphere of Galium album.</title>
        <authorList>
            <person name="Aydogan E.L."/>
            <person name="Busse H.J."/>
            <person name="Moser G."/>
            <person name="Muller C."/>
            <person name="Kampfer P."/>
            <person name="Glaeser S.P."/>
        </authorList>
    </citation>
    <scope>NUCLEOTIDE SEQUENCE [LARGE SCALE GENOMIC DNA]</scope>
    <source>
        <strain evidence="7 8">PP-F2FG21</strain>
    </source>
</reference>
<evidence type="ECO:0000256" key="1">
    <source>
        <dbReference type="ARBA" id="ARBA00022741"/>
    </source>
</evidence>
<dbReference type="EMBL" id="JACIEG010000003">
    <property type="protein sequence ID" value="MBB3969397.1"/>
    <property type="molecule type" value="Genomic_DNA"/>
</dbReference>
<protein>
    <submittedName>
        <fullName evidence="6">Translation elongation factor EF-Tu-like GTPase</fullName>
    </submittedName>
</protein>
<reference evidence="7" key="2">
    <citation type="submission" date="2019-03" db="EMBL/GenBank/DDBJ databases">
        <authorList>
            <person name="Yan Y.-Q."/>
            <person name="Du Z.-J."/>
        </authorList>
    </citation>
    <scope>NUCLEOTIDE SEQUENCE</scope>
    <source>
        <strain evidence="7">PP-F2FG21</strain>
    </source>
</reference>
<dbReference type="GO" id="GO:0005525">
    <property type="term" value="F:GTP binding"/>
    <property type="evidence" value="ECO:0007669"/>
    <property type="project" value="UniProtKB-KW"/>
</dbReference>
<dbReference type="Pfam" id="PF03143">
    <property type="entry name" value="GTP_EFTU_D3"/>
    <property type="match status" value="1"/>
</dbReference>
<evidence type="ECO:0000256" key="2">
    <source>
        <dbReference type="ARBA" id="ARBA00022768"/>
    </source>
</evidence>
<accession>A0A4Y8AD06</accession>